<evidence type="ECO:0000313" key="1">
    <source>
        <dbReference type="EMBL" id="MCM2562975.1"/>
    </source>
</evidence>
<gene>
    <name evidence="1" type="ORF">M8744_12545</name>
</gene>
<evidence type="ECO:0000313" key="2">
    <source>
        <dbReference type="Proteomes" id="UP001203036"/>
    </source>
</evidence>
<name>A0ACC5ZXR7_9RHOB</name>
<organism evidence="1 2">
    <name type="scientific">Lutimaribacter degradans</name>
    <dbReference type="NCBI Taxonomy" id="2945989"/>
    <lineage>
        <taxon>Bacteria</taxon>
        <taxon>Pseudomonadati</taxon>
        <taxon>Pseudomonadota</taxon>
        <taxon>Alphaproteobacteria</taxon>
        <taxon>Rhodobacterales</taxon>
        <taxon>Roseobacteraceae</taxon>
        <taxon>Lutimaribacter</taxon>
    </lineage>
</organism>
<proteinExistence type="predicted"/>
<dbReference type="Proteomes" id="UP001203036">
    <property type="component" value="Unassembled WGS sequence"/>
</dbReference>
<comment type="caution">
    <text evidence="1">The sequence shown here is derived from an EMBL/GenBank/DDBJ whole genome shotgun (WGS) entry which is preliminary data.</text>
</comment>
<accession>A0ACC5ZXR7</accession>
<reference evidence="1" key="1">
    <citation type="submission" date="2022-06" db="EMBL/GenBank/DDBJ databases">
        <title>Lutimaribacter sp. EGI FJ00013, a novel bacterium isolated from a salt lake sediment enrichment.</title>
        <authorList>
            <person name="Gao L."/>
            <person name="Fang B.-Z."/>
            <person name="Li W.-J."/>
        </authorList>
    </citation>
    <scope>NUCLEOTIDE SEQUENCE</scope>
    <source>
        <strain evidence="1">EGI FJ00013</strain>
    </source>
</reference>
<sequence>MPSNPRIPFQLSSDRAPLTGPAGKTLIVHIVMNIEYWPIERPMPRGIIPAPHGATPAPPDVPNFSWVEYGMRCGMPRMLDMLARKGLPCSAFLNAQVADVYPALMDAVVEADWELVGHGWFQQSLKQAEDEAAVIRRCLDRLEQAGGKRPRAWLGPGLGETEETPDLLKAEGVEFLHDWVLDDLPTWMKTKHGPLMALPYSFELNDVPVYAIQNGSTDEYLKRVEATLAVFEREMKGQPRVMTLALHPHIIGVPHVAHHFEAALDLLTARDDTIFLTSSGIGDWYAKADSDGAARVMEAG</sequence>
<keyword evidence="2" id="KW-1185">Reference proteome</keyword>
<dbReference type="EMBL" id="JAMQGO010000008">
    <property type="protein sequence ID" value="MCM2562975.1"/>
    <property type="molecule type" value="Genomic_DNA"/>
</dbReference>
<protein>
    <submittedName>
        <fullName evidence="1">Polysaccharide deacetylase family protein</fullName>
    </submittedName>
</protein>